<reference evidence="2" key="1">
    <citation type="journal article" date="2018" name="DNA Res.">
        <title>Multiple hybrid de novo genome assembly of finger millet, an orphan allotetraploid crop.</title>
        <authorList>
            <person name="Hatakeyama M."/>
            <person name="Aluri S."/>
            <person name="Balachadran M.T."/>
            <person name="Sivarajan S.R."/>
            <person name="Patrignani A."/>
            <person name="Gruter S."/>
            <person name="Poveda L."/>
            <person name="Shimizu-Inatsugi R."/>
            <person name="Baeten J."/>
            <person name="Francoijs K.J."/>
            <person name="Nataraja K.N."/>
            <person name="Reddy Y.A.N."/>
            <person name="Phadnis S."/>
            <person name="Ravikumar R.L."/>
            <person name="Schlapbach R."/>
            <person name="Sreeman S.M."/>
            <person name="Shimizu K.K."/>
        </authorList>
    </citation>
    <scope>NUCLEOTIDE SEQUENCE</scope>
</reference>
<evidence type="ECO:0000313" key="3">
    <source>
        <dbReference type="Proteomes" id="UP001054889"/>
    </source>
</evidence>
<proteinExistence type="predicted"/>
<feature type="region of interest" description="Disordered" evidence="1">
    <location>
        <begin position="1"/>
        <end position="29"/>
    </location>
</feature>
<dbReference type="Proteomes" id="UP001054889">
    <property type="component" value="Unassembled WGS sequence"/>
</dbReference>
<name>A0AAV5EQ44_ELECO</name>
<dbReference type="EMBL" id="BQKI01000077">
    <property type="protein sequence ID" value="GJN24696.1"/>
    <property type="molecule type" value="Genomic_DNA"/>
</dbReference>
<evidence type="ECO:0000313" key="2">
    <source>
        <dbReference type="EMBL" id="GJN24696.1"/>
    </source>
</evidence>
<reference evidence="2" key="2">
    <citation type="submission" date="2021-12" db="EMBL/GenBank/DDBJ databases">
        <title>Resequencing data analysis of finger millet.</title>
        <authorList>
            <person name="Hatakeyama M."/>
            <person name="Aluri S."/>
            <person name="Balachadran M.T."/>
            <person name="Sivarajan S.R."/>
            <person name="Poveda L."/>
            <person name="Shimizu-Inatsugi R."/>
            <person name="Schlapbach R."/>
            <person name="Sreeman S.M."/>
            <person name="Shimizu K.K."/>
        </authorList>
    </citation>
    <scope>NUCLEOTIDE SEQUENCE</scope>
</reference>
<accession>A0AAV5EQ44</accession>
<dbReference type="SUPFAM" id="SSF103511">
    <property type="entry name" value="Chlorophyll a-b binding protein"/>
    <property type="match status" value="1"/>
</dbReference>
<organism evidence="2 3">
    <name type="scientific">Eleusine coracana subsp. coracana</name>
    <dbReference type="NCBI Taxonomy" id="191504"/>
    <lineage>
        <taxon>Eukaryota</taxon>
        <taxon>Viridiplantae</taxon>
        <taxon>Streptophyta</taxon>
        <taxon>Embryophyta</taxon>
        <taxon>Tracheophyta</taxon>
        <taxon>Spermatophyta</taxon>
        <taxon>Magnoliopsida</taxon>
        <taxon>Liliopsida</taxon>
        <taxon>Poales</taxon>
        <taxon>Poaceae</taxon>
        <taxon>PACMAD clade</taxon>
        <taxon>Chloridoideae</taxon>
        <taxon>Cynodonteae</taxon>
        <taxon>Eleusininae</taxon>
        <taxon>Eleusine</taxon>
    </lineage>
</organism>
<sequence>MAVLGSCGAFRARRPGSPRRPSPGSTHVAARHFTCRQPGTRGRGTLADVATGAPVNLRPSSGHGALYDCDPPPASLQMKSSCPLLNTNTRPPGQGQLICTFDSISPVHSSAPIVANTAMASLTTIAAGGAGASSPFAARPPMAAPTRTVRHRASLLDALAFSDPSPERINGRLAMVGFVSALAVEASRGDGLLSQAGSGSGPAWFVATATVTGAAAAGRERRGQERRVHDRRRRALERKVSVLNPYLLALKSK</sequence>
<comment type="caution">
    <text evidence="2">The sequence shown here is derived from an EMBL/GenBank/DDBJ whole genome shotgun (WGS) entry which is preliminary data.</text>
</comment>
<protein>
    <submittedName>
        <fullName evidence="2">Uncharacterized protein</fullName>
    </submittedName>
</protein>
<keyword evidence="3" id="KW-1185">Reference proteome</keyword>
<evidence type="ECO:0000256" key="1">
    <source>
        <dbReference type="SAM" id="MobiDB-lite"/>
    </source>
</evidence>
<gene>
    <name evidence="2" type="primary">gb12451</name>
    <name evidence="2" type="ORF">PR202_gb12451</name>
</gene>
<dbReference type="AlphaFoldDB" id="A0AAV5EQ44"/>